<sequence length="42" mass="4470">MRQTNEPAADTFFAEGAFTPQITRAALSTFDAPALILAGELD</sequence>
<protein>
    <recommendedName>
        <fullName evidence="3">Alpha/beta hydrolase</fullName>
    </recommendedName>
</protein>
<dbReference type="AlphaFoldDB" id="A0A7W7VVU3"/>
<evidence type="ECO:0000313" key="2">
    <source>
        <dbReference type="Proteomes" id="UP000540506"/>
    </source>
</evidence>
<evidence type="ECO:0000313" key="1">
    <source>
        <dbReference type="EMBL" id="MBB4924059.1"/>
    </source>
</evidence>
<dbReference type="EMBL" id="JACHJV010000001">
    <property type="protein sequence ID" value="MBB4924059.1"/>
    <property type="molecule type" value="Genomic_DNA"/>
</dbReference>
<comment type="caution">
    <text evidence="1">The sequence shown here is derived from an EMBL/GenBank/DDBJ whole genome shotgun (WGS) entry which is preliminary data.</text>
</comment>
<evidence type="ECO:0008006" key="3">
    <source>
        <dbReference type="Google" id="ProtNLM"/>
    </source>
</evidence>
<proteinExistence type="predicted"/>
<gene>
    <name evidence="1" type="ORF">FHR34_003052</name>
</gene>
<dbReference type="RefSeq" id="WP_281404018.1">
    <property type="nucleotide sequence ID" value="NZ_JACHJV010000001.1"/>
</dbReference>
<name>A0A7W7VVU3_KITKI</name>
<dbReference type="Proteomes" id="UP000540506">
    <property type="component" value="Unassembled WGS sequence"/>
</dbReference>
<organism evidence="1 2">
    <name type="scientific">Kitasatospora kifunensis</name>
    <name type="common">Streptomyces kifunensis</name>
    <dbReference type="NCBI Taxonomy" id="58351"/>
    <lineage>
        <taxon>Bacteria</taxon>
        <taxon>Bacillati</taxon>
        <taxon>Actinomycetota</taxon>
        <taxon>Actinomycetes</taxon>
        <taxon>Kitasatosporales</taxon>
        <taxon>Streptomycetaceae</taxon>
        <taxon>Kitasatospora</taxon>
    </lineage>
</organism>
<keyword evidence="2" id="KW-1185">Reference proteome</keyword>
<reference evidence="1 2" key="1">
    <citation type="submission" date="2020-08" db="EMBL/GenBank/DDBJ databases">
        <title>Sequencing the genomes of 1000 actinobacteria strains.</title>
        <authorList>
            <person name="Klenk H.-P."/>
        </authorList>
    </citation>
    <scope>NUCLEOTIDE SEQUENCE [LARGE SCALE GENOMIC DNA]</scope>
    <source>
        <strain evidence="1 2">DSM 41654</strain>
    </source>
</reference>
<accession>A0A7W7VVU3</accession>